<dbReference type="EMBL" id="VIGX01000026">
    <property type="protein sequence ID" value="TWS25600.1"/>
    <property type="molecule type" value="Genomic_DNA"/>
</dbReference>
<name>A0A5C5RSQ8_9ACTN</name>
<evidence type="ECO:0000313" key="1">
    <source>
        <dbReference type="EMBL" id="TWS25600.1"/>
    </source>
</evidence>
<dbReference type="Proteomes" id="UP000319375">
    <property type="component" value="Unassembled WGS sequence"/>
</dbReference>
<dbReference type="AlphaFoldDB" id="A0A5C5RSQ8"/>
<comment type="caution">
    <text evidence="1">The sequence shown here is derived from an EMBL/GenBank/DDBJ whole genome shotgun (WGS) entry which is preliminary data.</text>
</comment>
<accession>A0A5C5RSQ8</accession>
<keyword evidence="2" id="KW-1185">Reference proteome</keyword>
<sequence>MSTRIARRHRRNHEHGHEWVDTEHEHLRFIAARQRILAIADGRLKVSKRARRQGASYHIAPGLPWLSIIPEVKGFRAEIERRLAGITTTREETAA</sequence>
<organism evidence="1 2">
    <name type="scientific">Tsukamurella conjunctivitidis</name>
    <dbReference type="NCBI Taxonomy" id="2592068"/>
    <lineage>
        <taxon>Bacteria</taxon>
        <taxon>Bacillati</taxon>
        <taxon>Actinomycetota</taxon>
        <taxon>Actinomycetes</taxon>
        <taxon>Mycobacteriales</taxon>
        <taxon>Tsukamurellaceae</taxon>
        <taxon>Tsukamurella</taxon>
    </lineage>
</organism>
<proteinExistence type="predicted"/>
<reference evidence="1 2" key="1">
    <citation type="submission" date="2019-06" db="EMBL/GenBank/DDBJ databases">
        <title>Tsukamurella conjunctivitidis sp. nov., Tsukamurella assacharolytica sp. nov. and Tsukamurella sputae sp. nov. isolated from patients with conjunctivitis, bacteraemia (lymphoma) and respiratory infection (sputum) in Hong Kong.</title>
        <authorList>
            <person name="Teng J.L.L."/>
            <person name="Lee H.H."/>
            <person name="Fong J.Y.H."/>
            <person name="Fok K.M.N."/>
            <person name="Lau S.K.P."/>
            <person name="Woo P.C.Y."/>
        </authorList>
    </citation>
    <scope>NUCLEOTIDE SEQUENCE [LARGE SCALE GENOMIC DNA]</scope>
    <source>
        <strain evidence="1 2">HKU72</strain>
    </source>
</reference>
<protein>
    <submittedName>
        <fullName evidence="1">Uncharacterized protein</fullName>
    </submittedName>
</protein>
<evidence type="ECO:0000313" key="2">
    <source>
        <dbReference type="Proteomes" id="UP000319375"/>
    </source>
</evidence>
<gene>
    <name evidence="1" type="ORF">FK530_23050</name>
</gene>
<dbReference type="RefSeq" id="WP_146489274.1">
    <property type="nucleotide sequence ID" value="NZ_VIGX01000026.1"/>
</dbReference>